<dbReference type="AlphaFoldDB" id="A0A1B0C810"/>
<name>A0A1B0C810_LUTLO</name>
<dbReference type="PROSITE" id="PS50157">
    <property type="entry name" value="ZINC_FINGER_C2H2_2"/>
    <property type="match status" value="3"/>
</dbReference>
<reference evidence="8" key="2">
    <citation type="journal article" date="2020" name="BMC">
        <title>Leishmania infection induces a limited differential gene expression in the sand fly midgut.</title>
        <authorList>
            <person name="Coutinho-Abreu I.V."/>
            <person name="Serafim T.D."/>
            <person name="Meneses C."/>
            <person name="Kamhawi S."/>
            <person name="Oliveira F."/>
            <person name="Valenzuela J.G."/>
        </authorList>
    </citation>
    <scope>NUCLEOTIDE SEQUENCE</scope>
    <source>
        <strain evidence="8">Jacobina</strain>
        <tissue evidence="8">Midgut</tissue>
    </source>
</reference>
<evidence type="ECO:0000256" key="5">
    <source>
        <dbReference type="PROSITE-ProRule" id="PRU00042"/>
    </source>
</evidence>
<keyword evidence="3 5" id="KW-0863">Zinc-finger</keyword>
<feature type="domain" description="C2H2-type" evidence="7">
    <location>
        <begin position="126"/>
        <end position="153"/>
    </location>
</feature>
<evidence type="ECO:0000313" key="8">
    <source>
        <dbReference type="EMBL" id="MBC1177886.1"/>
    </source>
</evidence>
<feature type="compositionally biased region" description="Polar residues" evidence="6">
    <location>
        <begin position="104"/>
        <end position="116"/>
    </location>
</feature>
<dbReference type="Proteomes" id="UP000092461">
    <property type="component" value="Unassembled WGS sequence"/>
</dbReference>
<dbReference type="GO" id="GO:0005634">
    <property type="term" value="C:nucleus"/>
    <property type="evidence" value="ECO:0007669"/>
    <property type="project" value="TreeGrafter"/>
</dbReference>
<evidence type="ECO:0000256" key="2">
    <source>
        <dbReference type="ARBA" id="ARBA00022737"/>
    </source>
</evidence>
<sequence>MEKDIVIKKEELDLDYSIVKEEYTVQPAEVFEIKIKEEKDDPEEEVEGNDIPASLKDYPVSSDLPDRKESSKAVNTSEKSVRVSKRKLSQENNSHERKLPCPPVSSNTPDNKQHNPNFRPLLRKRNKCEICGEVFRNKWTLQLHMLHHHGEKNVCPICFKTFPDNRAVKHHIHLHTAVQPYRCNQCGQIFSWKKTFTRHKENCGKEEAPVASGGASADPLTCPYCGRIYTNERMYAIHKSWHFSKSLECLYCSGKFGSRQELEGHSNSKHNGLPVDLEDAIKSGKIFNVDYRKFVKKEKL</sequence>
<dbReference type="GO" id="GO:0000977">
    <property type="term" value="F:RNA polymerase II transcription regulatory region sequence-specific DNA binding"/>
    <property type="evidence" value="ECO:0007669"/>
    <property type="project" value="TreeGrafter"/>
</dbReference>
<feature type="domain" description="C2H2-type" evidence="7">
    <location>
        <begin position="181"/>
        <end position="209"/>
    </location>
</feature>
<evidence type="ECO:0000313" key="9">
    <source>
        <dbReference type="EnsemblMetazoa" id="LLOJ000023-PA"/>
    </source>
</evidence>
<dbReference type="PANTHER" id="PTHR24379">
    <property type="entry name" value="KRAB AND ZINC FINGER DOMAIN-CONTAINING"/>
    <property type="match status" value="1"/>
</dbReference>
<keyword evidence="1" id="KW-0479">Metal-binding</keyword>
<keyword evidence="10" id="KW-1185">Reference proteome</keyword>
<dbReference type="EMBL" id="GITU01009183">
    <property type="protein sequence ID" value="MBC1177886.1"/>
    <property type="molecule type" value="Transcribed_RNA"/>
</dbReference>
<dbReference type="PROSITE" id="PS00028">
    <property type="entry name" value="ZINC_FINGER_C2H2_1"/>
    <property type="match status" value="3"/>
</dbReference>
<dbReference type="VEuPathDB" id="VectorBase:LLOJ000023"/>
<dbReference type="VEuPathDB" id="VectorBase:LLONM1_007600"/>
<protein>
    <submittedName>
        <fullName evidence="8">Putative transcription factor ouib</fullName>
    </submittedName>
</protein>
<dbReference type="Gene3D" id="3.30.160.60">
    <property type="entry name" value="Classic Zinc Finger"/>
    <property type="match status" value="3"/>
</dbReference>
<keyword evidence="4" id="KW-0862">Zinc</keyword>
<dbReference type="SUPFAM" id="SSF57667">
    <property type="entry name" value="beta-beta-alpha zinc fingers"/>
    <property type="match status" value="2"/>
</dbReference>
<evidence type="ECO:0000256" key="1">
    <source>
        <dbReference type="ARBA" id="ARBA00022723"/>
    </source>
</evidence>
<dbReference type="EnsemblMetazoa" id="LLOJ000023-RA">
    <property type="protein sequence ID" value="LLOJ000023-PA"/>
    <property type="gene ID" value="LLOJ000023"/>
</dbReference>
<feature type="domain" description="C2H2-type" evidence="7">
    <location>
        <begin position="153"/>
        <end position="180"/>
    </location>
</feature>
<dbReference type="PANTHER" id="PTHR24379:SF127">
    <property type="entry name" value="BLOODY FINGERS-RELATED"/>
    <property type="match status" value="1"/>
</dbReference>
<evidence type="ECO:0000259" key="7">
    <source>
        <dbReference type="PROSITE" id="PS50157"/>
    </source>
</evidence>
<dbReference type="InterPro" id="IPR013087">
    <property type="entry name" value="Znf_C2H2_type"/>
</dbReference>
<accession>A0A1B0C810</accession>
<dbReference type="InterPro" id="IPR036236">
    <property type="entry name" value="Znf_C2H2_sf"/>
</dbReference>
<evidence type="ECO:0000256" key="4">
    <source>
        <dbReference type="ARBA" id="ARBA00022833"/>
    </source>
</evidence>
<organism evidence="9 10">
    <name type="scientific">Lutzomyia longipalpis</name>
    <name type="common">Sand fly</name>
    <dbReference type="NCBI Taxonomy" id="7200"/>
    <lineage>
        <taxon>Eukaryota</taxon>
        <taxon>Metazoa</taxon>
        <taxon>Ecdysozoa</taxon>
        <taxon>Arthropoda</taxon>
        <taxon>Hexapoda</taxon>
        <taxon>Insecta</taxon>
        <taxon>Pterygota</taxon>
        <taxon>Neoptera</taxon>
        <taxon>Endopterygota</taxon>
        <taxon>Diptera</taxon>
        <taxon>Nematocera</taxon>
        <taxon>Psychodoidea</taxon>
        <taxon>Psychodidae</taxon>
        <taxon>Lutzomyia</taxon>
        <taxon>Lutzomyia</taxon>
    </lineage>
</organism>
<reference evidence="10" key="1">
    <citation type="submission" date="2012-05" db="EMBL/GenBank/DDBJ databases">
        <title>Whole Genome Assembly of Lutzomyia longipalpis.</title>
        <authorList>
            <person name="Richards S."/>
            <person name="Qu C."/>
            <person name="Dillon R."/>
            <person name="Worley K."/>
            <person name="Scherer S."/>
            <person name="Batterton M."/>
            <person name="Taylor A."/>
            <person name="Hawes A."/>
            <person name="Hernandez B."/>
            <person name="Kovar C."/>
            <person name="Mandapat C."/>
            <person name="Pham C."/>
            <person name="Qu C."/>
            <person name="Jing C."/>
            <person name="Bess C."/>
            <person name="Bandaranaike D."/>
            <person name="Ngo D."/>
            <person name="Ongeri F."/>
            <person name="Arias F."/>
            <person name="Lara F."/>
            <person name="Weissenberger G."/>
            <person name="Kamau G."/>
            <person name="Han H."/>
            <person name="Shen H."/>
            <person name="Dinh H."/>
            <person name="Khalil I."/>
            <person name="Jones J."/>
            <person name="Shafer J."/>
            <person name="Jayaseelan J."/>
            <person name="Quiroz J."/>
            <person name="Blankenburg K."/>
            <person name="Nguyen L."/>
            <person name="Jackson L."/>
            <person name="Francisco L."/>
            <person name="Tang L.-Y."/>
            <person name="Pu L.-L."/>
            <person name="Perales L."/>
            <person name="Lorensuhewa L."/>
            <person name="Munidasa M."/>
            <person name="Coyle M."/>
            <person name="Taylor M."/>
            <person name="Puazo M."/>
            <person name="Firestine M."/>
            <person name="Scheel M."/>
            <person name="Javaid M."/>
            <person name="Wang M."/>
            <person name="Li M."/>
            <person name="Tabassum N."/>
            <person name="Saada N."/>
            <person name="Osuji N."/>
            <person name="Aqrawi P."/>
            <person name="Fu Q."/>
            <person name="Thornton R."/>
            <person name="Raj R."/>
            <person name="Goodspeed R."/>
            <person name="Mata R."/>
            <person name="Najjar R."/>
            <person name="Gubbala S."/>
            <person name="Lee S."/>
            <person name="Denson S."/>
            <person name="Patil S."/>
            <person name="Macmil S."/>
            <person name="Qi S."/>
            <person name="Matskevitch T."/>
            <person name="Palculict T."/>
            <person name="Mathew T."/>
            <person name="Vee V."/>
            <person name="Velamala V."/>
            <person name="Korchina V."/>
            <person name="Cai W."/>
            <person name="Liu W."/>
            <person name="Dai W."/>
            <person name="Zou X."/>
            <person name="Zhu Y."/>
            <person name="Zhang Y."/>
            <person name="Wu Y.-Q."/>
            <person name="Xin Y."/>
            <person name="Nazarath L."/>
            <person name="Kovar C."/>
            <person name="Han Y."/>
            <person name="Muzny D."/>
            <person name="Gibbs R."/>
        </authorList>
    </citation>
    <scope>NUCLEOTIDE SEQUENCE [LARGE SCALE GENOMIC DNA]</scope>
    <source>
        <strain evidence="10">Jacobina</strain>
    </source>
</reference>
<feature type="region of interest" description="Disordered" evidence="6">
    <location>
        <begin position="34"/>
        <end position="119"/>
    </location>
</feature>
<evidence type="ECO:0000313" key="10">
    <source>
        <dbReference type="Proteomes" id="UP000092461"/>
    </source>
</evidence>
<dbReference type="EMBL" id="AJWK01000036">
    <property type="status" value="NOT_ANNOTATED_CDS"/>
    <property type="molecule type" value="Genomic_DNA"/>
</dbReference>
<keyword evidence="2" id="KW-0677">Repeat</keyword>
<dbReference type="SMART" id="SM00355">
    <property type="entry name" value="ZnF_C2H2"/>
    <property type="match status" value="5"/>
</dbReference>
<dbReference type="GO" id="GO:0008270">
    <property type="term" value="F:zinc ion binding"/>
    <property type="evidence" value="ECO:0007669"/>
    <property type="project" value="UniProtKB-KW"/>
</dbReference>
<proteinExistence type="predicted"/>
<reference evidence="9" key="3">
    <citation type="submission" date="2020-05" db="UniProtKB">
        <authorList>
            <consortium name="EnsemblMetazoa"/>
        </authorList>
    </citation>
    <scope>IDENTIFICATION</scope>
    <source>
        <strain evidence="9">Jacobina</strain>
    </source>
</reference>
<evidence type="ECO:0000256" key="6">
    <source>
        <dbReference type="SAM" id="MobiDB-lite"/>
    </source>
</evidence>
<evidence type="ECO:0000256" key="3">
    <source>
        <dbReference type="ARBA" id="ARBA00022771"/>
    </source>
</evidence>
<dbReference type="GO" id="GO:0000981">
    <property type="term" value="F:DNA-binding transcription factor activity, RNA polymerase II-specific"/>
    <property type="evidence" value="ECO:0007669"/>
    <property type="project" value="TreeGrafter"/>
</dbReference>
<dbReference type="Pfam" id="PF00096">
    <property type="entry name" value="zf-C2H2"/>
    <property type="match status" value="2"/>
</dbReference>